<dbReference type="GO" id="GO:0004813">
    <property type="term" value="F:alanine-tRNA ligase activity"/>
    <property type="evidence" value="ECO:0007669"/>
    <property type="project" value="UniProtKB-UniRule"/>
</dbReference>
<feature type="binding site" evidence="13">
    <location>
        <position position="586"/>
    </location>
    <ligand>
        <name>Zn(2+)</name>
        <dbReference type="ChEBI" id="CHEBI:29105"/>
    </ligand>
</feature>
<comment type="domain">
    <text evidence="13">Consists of three domains; the N-terminal catalytic domain, the editing domain and the C-terminal C-Ala domain. The editing domain removes incorrectly charged amino acids, while the C-Ala domain, along with tRNA(Ala), serves as a bridge to cooperatively bring together the editing and aminoacylation centers thus stimulating deacylation of misacylated tRNAs.</text>
</comment>
<organism evidence="16 17">
    <name type="scientific">Leekyejoonella antrihumi</name>
    <dbReference type="NCBI Taxonomy" id="1660198"/>
    <lineage>
        <taxon>Bacteria</taxon>
        <taxon>Bacillati</taxon>
        <taxon>Actinomycetota</taxon>
        <taxon>Actinomycetes</taxon>
        <taxon>Micrococcales</taxon>
        <taxon>Dermacoccaceae</taxon>
        <taxon>Leekyejoonella</taxon>
    </lineage>
</organism>
<evidence type="ECO:0000256" key="6">
    <source>
        <dbReference type="ARBA" id="ARBA00022833"/>
    </source>
</evidence>
<dbReference type="CDD" id="cd00673">
    <property type="entry name" value="AlaRS_core"/>
    <property type="match status" value="1"/>
</dbReference>
<dbReference type="Gene3D" id="6.10.250.550">
    <property type="match status" value="1"/>
</dbReference>
<dbReference type="InterPro" id="IPR023033">
    <property type="entry name" value="Ala_tRNA_ligase_euk/bac"/>
</dbReference>
<dbReference type="InterPro" id="IPR002318">
    <property type="entry name" value="Ala-tRNA-lgiase_IIc"/>
</dbReference>
<comment type="similarity">
    <text evidence="1 13">Belongs to the class-II aminoacyl-tRNA synthetase family.</text>
</comment>
<dbReference type="FunFam" id="3.30.980.10:FF:000004">
    <property type="entry name" value="Alanine--tRNA ligase, cytoplasmic"/>
    <property type="match status" value="1"/>
</dbReference>
<dbReference type="InterPro" id="IPR018162">
    <property type="entry name" value="Ala-tRNA-ligase_IIc_anticod-bd"/>
</dbReference>
<evidence type="ECO:0000256" key="5">
    <source>
        <dbReference type="ARBA" id="ARBA00022741"/>
    </source>
</evidence>
<keyword evidence="2 13" id="KW-0820">tRNA-binding</keyword>
<evidence type="ECO:0000256" key="11">
    <source>
        <dbReference type="ARBA" id="ARBA00024779"/>
    </source>
</evidence>
<evidence type="ECO:0000313" key="16">
    <source>
        <dbReference type="EMBL" id="TWP34868.1"/>
    </source>
</evidence>
<dbReference type="InterPro" id="IPR009000">
    <property type="entry name" value="Transl_B-barrel_sf"/>
</dbReference>
<keyword evidence="14" id="KW-0175">Coiled coil</keyword>
<evidence type="ECO:0000256" key="4">
    <source>
        <dbReference type="ARBA" id="ARBA00022723"/>
    </source>
</evidence>
<dbReference type="Pfam" id="PF07973">
    <property type="entry name" value="tRNA_SAD"/>
    <property type="match status" value="1"/>
</dbReference>
<dbReference type="Proteomes" id="UP000320244">
    <property type="component" value="Unassembled WGS sequence"/>
</dbReference>
<evidence type="ECO:0000256" key="3">
    <source>
        <dbReference type="ARBA" id="ARBA00022598"/>
    </source>
</evidence>
<dbReference type="InterPro" id="IPR012947">
    <property type="entry name" value="tRNA_SAD"/>
</dbReference>
<reference evidence="16 17" key="1">
    <citation type="submission" date="2019-05" db="EMBL/GenBank/DDBJ databases">
        <authorList>
            <person name="Lee S.D."/>
        </authorList>
    </citation>
    <scope>NUCLEOTIDE SEQUENCE [LARGE SCALE GENOMIC DNA]</scope>
    <source>
        <strain evidence="16 17">C5-26</strain>
    </source>
</reference>
<dbReference type="GO" id="GO:0005829">
    <property type="term" value="C:cytosol"/>
    <property type="evidence" value="ECO:0007669"/>
    <property type="project" value="TreeGrafter"/>
</dbReference>
<keyword evidence="7 13" id="KW-0067">ATP-binding</keyword>
<dbReference type="AlphaFoldDB" id="A0A563DX50"/>
<evidence type="ECO:0000256" key="12">
    <source>
        <dbReference type="ARBA" id="ARBA00048300"/>
    </source>
</evidence>
<evidence type="ECO:0000256" key="10">
    <source>
        <dbReference type="ARBA" id="ARBA00023146"/>
    </source>
</evidence>
<proteinExistence type="inferred from homology"/>
<evidence type="ECO:0000256" key="14">
    <source>
        <dbReference type="SAM" id="Coils"/>
    </source>
</evidence>
<dbReference type="FunFam" id="3.30.54.20:FF:000001">
    <property type="entry name" value="Alanine--tRNA ligase"/>
    <property type="match status" value="1"/>
</dbReference>
<dbReference type="GO" id="GO:0008270">
    <property type="term" value="F:zinc ion binding"/>
    <property type="evidence" value="ECO:0007669"/>
    <property type="project" value="UniProtKB-UniRule"/>
</dbReference>
<dbReference type="InterPro" id="IPR018164">
    <property type="entry name" value="Ala-tRNA-synth_IIc_N"/>
</dbReference>
<dbReference type="InterPro" id="IPR003156">
    <property type="entry name" value="DHHA1_dom"/>
</dbReference>
<dbReference type="OrthoDB" id="9803884at2"/>
<feature type="binding site" evidence="13">
    <location>
        <position position="693"/>
    </location>
    <ligand>
        <name>Zn(2+)</name>
        <dbReference type="ChEBI" id="CHEBI:29105"/>
    </ligand>
</feature>
<dbReference type="EMBL" id="VCQV01000024">
    <property type="protein sequence ID" value="TWP34868.1"/>
    <property type="molecule type" value="Genomic_DNA"/>
</dbReference>
<dbReference type="HAMAP" id="MF_00036_B">
    <property type="entry name" value="Ala_tRNA_synth_B"/>
    <property type="match status" value="1"/>
</dbReference>
<evidence type="ECO:0000256" key="1">
    <source>
        <dbReference type="ARBA" id="ARBA00008226"/>
    </source>
</evidence>
<dbReference type="SMART" id="SM00863">
    <property type="entry name" value="tRNA_SAD"/>
    <property type="match status" value="1"/>
</dbReference>
<comment type="subcellular location">
    <subcellularLocation>
        <location evidence="13">Cytoplasm</location>
    </subcellularLocation>
</comment>
<evidence type="ECO:0000256" key="9">
    <source>
        <dbReference type="ARBA" id="ARBA00022917"/>
    </source>
</evidence>
<dbReference type="FunFam" id="3.10.310.40:FF:000001">
    <property type="entry name" value="Alanine--tRNA ligase"/>
    <property type="match status" value="1"/>
</dbReference>
<accession>A0A563DX50</accession>
<dbReference type="Gene3D" id="2.40.30.130">
    <property type="match status" value="1"/>
</dbReference>
<evidence type="ECO:0000259" key="15">
    <source>
        <dbReference type="PROSITE" id="PS50860"/>
    </source>
</evidence>
<name>A0A563DX50_9MICO</name>
<evidence type="ECO:0000256" key="13">
    <source>
        <dbReference type="HAMAP-Rule" id="MF_00036"/>
    </source>
</evidence>
<evidence type="ECO:0000256" key="2">
    <source>
        <dbReference type="ARBA" id="ARBA00022555"/>
    </source>
</evidence>
<protein>
    <recommendedName>
        <fullName evidence="13">Alanine--tRNA ligase</fullName>
        <ecNumber evidence="13">6.1.1.7</ecNumber>
    </recommendedName>
    <alternativeName>
        <fullName evidence="13">Alanyl-tRNA synthetase</fullName>
        <shortName evidence="13">AlaRS</shortName>
    </alternativeName>
</protein>
<sequence length="905" mass="98168">METAEIRRRWLTYFESKGHTVVASAPLIYDDPNLLFVNAGMVPFKPYFLGQQTPPWSRATTVQKCVRTGDIEEVGKTSRHGTFFQMNGNFSFGDYFKQGAIEFAWGLLTTSQPEGGYGLDPERLWPTVFRDDDEAFALWRDVIGIPADRITRRDEDDNYWHMGVPGPGGPCSEIFFDRGQEYGAPGGPAVDEDRYMEIWNLVFMQYDLSAVRSKADFDIAGELPNRNIDTGMGLERMACLLQGVDNLYEIDEVYPVLDRAAEMTGKKYGEHSSHDAAHSHPDDVHLRVVADHVRSALMLIGDGVTPGNEGRGYVVRRMLRRAVRSMRLLGYGGKALPELLPISMERMKQSYPELETDFARISQIAYGEEEAFRRTLDQGTTILDIAVTKAKQSAASVGGGRGATLSGEEAFALHDTYGFPIDLTLEMAQEQGVEVDGAGFKRLMQQQRDRAKADAKSKKSGHAHTEVWKKLRELGATDWRAYDGLACEATVRGLVLDGDETKELVPGATGQVVLDRTTFYAESGGQIADSGIITTPAGTLKVLDVQRPVKGLVVHTVEVQDGPVQVGQSVETKVDPDWRLSACQAHSGTHVVHAALRQVLGKSALQSGSYNKPGYLRLDFAWSSSLSTETRSEIEEVANLAVRQDLPVSAQYMSLPEAREWGALALFGETYDEQVRVVQIGGPWSRELCGGTHVSHSSQVGALSILGESSVGSGVRRVEAFVGIDALRYLAKERAIVSEISSLVKVAPAELPERISDLLTRVKDAEREIGRLKQEKALAAAGSVADQARDVFGVRFVGYQAGDVSGDQVRSLATDLRARLGDDAPAVVAVTGTAGDRPVIVVATNGPAREWGVRAGDLVKIAAKTLGGGGGGKPDLAQGGGSDVGKVSDALTDVEHAVGEAVTSR</sequence>
<dbReference type="GO" id="GO:0000049">
    <property type="term" value="F:tRNA binding"/>
    <property type="evidence" value="ECO:0007669"/>
    <property type="project" value="UniProtKB-KW"/>
</dbReference>
<feature type="binding site" evidence="13">
    <location>
        <position position="689"/>
    </location>
    <ligand>
        <name>Zn(2+)</name>
        <dbReference type="ChEBI" id="CHEBI:29105"/>
    </ligand>
</feature>
<evidence type="ECO:0000256" key="8">
    <source>
        <dbReference type="ARBA" id="ARBA00022884"/>
    </source>
</evidence>
<dbReference type="Gene3D" id="3.10.310.40">
    <property type="match status" value="1"/>
</dbReference>
<keyword evidence="9 13" id="KW-0648">Protein biosynthesis</keyword>
<dbReference type="SUPFAM" id="SSF55681">
    <property type="entry name" value="Class II aaRS and biotin synthetases"/>
    <property type="match status" value="1"/>
</dbReference>
<dbReference type="SUPFAM" id="SSF101353">
    <property type="entry name" value="Putative anticodon-binding domain of alanyl-tRNA synthetase (AlaRS)"/>
    <property type="match status" value="1"/>
</dbReference>
<evidence type="ECO:0000313" key="17">
    <source>
        <dbReference type="Proteomes" id="UP000320244"/>
    </source>
</evidence>
<keyword evidence="3 13" id="KW-0436">Ligase</keyword>
<dbReference type="InterPro" id="IPR018165">
    <property type="entry name" value="Ala-tRNA-synth_IIc_core"/>
</dbReference>
<comment type="cofactor">
    <cofactor evidence="13">
        <name>Zn(2+)</name>
        <dbReference type="ChEBI" id="CHEBI:29105"/>
    </cofactor>
    <text evidence="13">Binds 1 zinc ion per subunit.</text>
</comment>
<dbReference type="InterPro" id="IPR045864">
    <property type="entry name" value="aa-tRNA-synth_II/BPL/LPL"/>
</dbReference>
<keyword evidence="10 13" id="KW-0030">Aminoacyl-tRNA synthetase</keyword>
<dbReference type="PANTHER" id="PTHR11777:SF9">
    <property type="entry name" value="ALANINE--TRNA LIGASE, CYTOPLASMIC"/>
    <property type="match status" value="1"/>
</dbReference>
<keyword evidence="17" id="KW-1185">Reference proteome</keyword>
<keyword evidence="13" id="KW-0963">Cytoplasm</keyword>
<feature type="binding site" evidence="13">
    <location>
        <position position="590"/>
    </location>
    <ligand>
        <name>Zn(2+)</name>
        <dbReference type="ChEBI" id="CHEBI:29105"/>
    </ligand>
</feature>
<dbReference type="PRINTS" id="PR00980">
    <property type="entry name" value="TRNASYNTHALA"/>
</dbReference>
<dbReference type="Pfam" id="PF01411">
    <property type="entry name" value="tRNA-synt_2c"/>
    <property type="match status" value="1"/>
</dbReference>
<dbReference type="InterPro" id="IPR018163">
    <property type="entry name" value="Thr/Ala-tRNA-synth_IIc_edit"/>
</dbReference>
<comment type="caution">
    <text evidence="16">The sequence shown here is derived from an EMBL/GenBank/DDBJ whole genome shotgun (WGS) entry which is preliminary data.</text>
</comment>
<dbReference type="Pfam" id="PF02272">
    <property type="entry name" value="DHHA1"/>
    <property type="match status" value="1"/>
</dbReference>
<dbReference type="GO" id="GO:0006419">
    <property type="term" value="P:alanyl-tRNA aminoacylation"/>
    <property type="evidence" value="ECO:0007669"/>
    <property type="project" value="UniProtKB-UniRule"/>
</dbReference>
<keyword evidence="8 13" id="KW-0694">RNA-binding</keyword>
<dbReference type="RefSeq" id="WP_146318283.1">
    <property type="nucleotide sequence ID" value="NZ_VCQV01000024.1"/>
</dbReference>
<feature type="domain" description="Alanyl-transfer RNA synthetases family profile" evidence="15">
    <location>
        <begin position="1"/>
        <end position="732"/>
    </location>
</feature>
<reference evidence="16 17" key="2">
    <citation type="submission" date="2019-08" db="EMBL/GenBank/DDBJ databases">
        <title>Jejuicoccus antrihumi gen. nov., sp. nov., a new member of the family Dermacoccaceae isolated from a cave.</title>
        <authorList>
            <person name="Schumann P."/>
            <person name="Kim I.S."/>
        </authorList>
    </citation>
    <scope>NUCLEOTIDE SEQUENCE [LARGE SCALE GENOMIC DNA]</scope>
    <source>
        <strain evidence="16 17">C5-26</strain>
    </source>
</reference>
<dbReference type="EC" id="6.1.1.7" evidence="13"/>
<dbReference type="Gene3D" id="3.30.930.10">
    <property type="entry name" value="Bira Bifunctional Protein, Domain 2"/>
    <property type="match status" value="1"/>
</dbReference>
<dbReference type="PANTHER" id="PTHR11777">
    <property type="entry name" value="ALANYL-TRNA SYNTHETASE"/>
    <property type="match status" value="1"/>
</dbReference>
<dbReference type="GO" id="GO:0005524">
    <property type="term" value="F:ATP binding"/>
    <property type="evidence" value="ECO:0007669"/>
    <property type="project" value="UniProtKB-UniRule"/>
</dbReference>
<dbReference type="PROSITE" id="PS50860">
    <property type="entry name" value="AA_TRNA_LIGASE_II_ALA"/>
    <property type="match status" value="1"/>
</dbReference>
<keyword evidence="5 13" id="KW-0547">Nucleotide-binding</keyword>
<comment type="catalytic activity">
    <reaction evidence="12 13">
        <text>tRNA(Ala) + L-alanine + ATP = L-alanyl-tRNA(Ala) + AMP + diphosphate</text>
        <dbReference type="Rhea" id="RHEA:12540"/>
        <dbReference type="Rhea" id="RHEA-COMP:9657"/>
        <dbReference type="Rhea" id="RHEA-COMP:9923"/>
        <dbReference type="ChEBI" id="CHEBI:30616"/>
        <dbReference type="ChEBI" id="CHEBI:33019"/>
        <dbReference type="ChEBI" id="CHEBI:57972"/>
        <dbReference type="ChEBI" id="CHEBI:78442"/>
        <dbReference type="ChEBI" id="CHEBI:78497"/>
        <dbReference type="ChEBI" id="CHEBI:456215"/>
        <dbReference type="EC" id="6.1.1.7"/>
    </reaction>
</comment>
<comment type="function">
    <text evidence="11 13">Catalyzes the attachment of alanine to tRNA(Ala) in a two-step reaction: alanine is first activated by ATP to form Ala-AMP and then transferred to the acceptor end of tRNA(Ala). Also edits incorrectly charged Ser-tRNA(Ala) and Gly-tRNA(Ala) via its editing domain.</text>
</comment>
<feature type="coiled-coil region" evidence="14">
    <location>
        <begin position="755"/>
        <end position="782"/>
    </location>
</feature>
<dbReference type="FunFam" id="3.30.930.10:FF:000004">
    <property type="entry name" value="Alanine--tRNA ligase"/>
    <property type="match status" value="1"/>
</dbReference>
<evidence type="ECO:0000256" key="7">
    <source>
        <dbReference type="ARBA" id="ARBA00022840"/>
    </source>
</evidence>
<gene>
    <name evidence="13 16" type="primary">alaS</name>
    <name evidence="16" type="ORF">FGL98_16065</name>
</gene>
<keyword evidence="4 13" id="KW-0479">Metal-binding</keyword>
<dbReference type="InterPro" id="IPR050058">
    <property type="entry name" value="Ala-tRNA_ligase"/>
</dbReference>
<keyword evidence="6 13" id="KW-0862">Zinc</keyword>
<dbReference type="GO" id="GO:0002161">
    <property type="term" value="F:aminoacyl-tRNA deacylase activity"/>
    <property type="evidence" value="ECO:0007669"/>
    <property type="project" value="TreeGrafter"/>
</dbReference>
<dbReference type="Gene3D" id="3.30.54.20">
    <property type="match status" value="1"/>
</dbReference>
<dbReference type="SUPFAM" id="SSF55186">
    <property type="entry name" value="ThrRS/AlaRS common domain"/>
    <property type="match status" value="1"/>
</dbReference>
<dbReference type="Gene3D" id="3.30.980.10">
    <property type="entry name" value="Threonyl-trna Synthetase, Chain A, domain 2"/>
    <property type="match status" value="1"/>
</dbReference>
<dbReference type="SUPFAM" id="SSF50447">
    <property type="entry name" value="Translation proteins"/>
    <property type="match status" value="1"/>
</dbReference>
<dbReference type="NCBIfam" id="TIGR00344">
    <property type="entry name" value="alaS"/>
    <property type="match status" value="1"/>
</dbReference>